<keyword evidence="1" id="KW-1133">Transmembrane helix</keyword>
<reference evidence="2" key="1">
    <citation type="submission" date="2018-05" db="EMBL/GenBank/DDBJ databases">
        <authorList>
            <person name="Lanie J.A."/>
            <person name="Ng W.-L."/>
            <person name="Kazmierczak K.M."/>
            <person name="Andrzejewski T.M."/>
            <person name="Davidsen T.M."/>
            <person name="Wayne K.J."/>
            <person name="Tettelin H."/>
            <person name="Glass J.I."/>
            <person name="Rusch D."/>
            <person name="Podicherti R."/>
            <person name="Tsui H.-C.T."/>
            <person name="Winkler M.E."/>
        </authorList>
    </citation>
    <scope>NUCLEOTIDE SEQUENCE</scope>
</reference>
<evidence type="ECO:0000313" key="2">
    <source>
        <dbReference type="EMBL" id="SVC29556.1"/>
    </source>
</evidence>
<gene>
    <name evidence="2" type="ORF">METZ01_LOCUS282410</name>
</gene>
<organism evidence="2">
    <name type="scientific">marine metagenome</name>
    <dbReference type="NCBI Taxonomy" id="408172"/>
    <lineage>
        <taxon>unclassified sequences</taxon>
        <taxon>metagenomes</taxon>
        <taxon>ecological metagenomes</taxon>
    </lineage>
</organism>
<feature type="transmembrane region" description="Helical" evidence="1">
    <location>
        <begin position="25"/>
        <end position="44"/>
    </location>
</feature>
<feature type="non-terminal residue" evidence="2">
    <location>
        <position position="1"/>
    </location>
</feature>
<sequence length="53" mass="5426">VHDPVNQDSDPGVPLVATGAARGRVIFALIAVVMLGLLLFVKVLTQVGSEKGG</sequence>
<dbReference type="EMBL" id="UINC01083651">
    <property type="protein sequence ID" value="SVC29556.1"/>
    <property type="molecule type" value="Genomic_DNA"/>
</dbReference>
<keyword evidence="1" id="KW-0472">Membrane</keyword>
<accession>A0A382KYL6</accession>
<evidence type="ECO:0000256" key="1">
    <source>
        <dbReference type="SAM" id="Phobius"/>
    </source>
</evidence>
<protein>
    <submittedName>
        <fullName evidence="2">Uncharacterized protein</fullName>
    </submittedName>
</protein>
<dbReference type="AlphaFoldDB" id="A0A382KYL6"/>
<keyword evidence="1" id="KW-0812">Transmembrane</keyword>
<name>A0A382KYL6_9ZZZZ</name>
<proteinExistence type="predicted"/>
<feature type="non-terminal residue" evidence="2">
    <location>
        <position position="53"/>
    </location>
</feature>